<evidence type="ECO:0000313" key="7">
    <source>
        <dbReference type="EMBL" id="KAF3319820.1"/>
    </source>
</evidence>
<sequence length="494" mass="56355">MGRGRGIGGLLCIFVIFAAFLENGSCSDFNRSSFPAGFVFGTASAAYQYEGGAKGGGRGPSIWDTFSHVHPERILDGSNGDVAIDFYHRYKEDIQRLKKLGVDAFRFSIAWPRILPKGCLSGGINQEGINFYNSLINEVIANGMQPFVTIFHWDLPQALEDEYKGFLSERITKDYVDYANILFKEFGDRVKHWITFNEPFSYCSFGYTGGSFAPGRCSLWENDKCVPGDSGREPYTACHNLLLAHSDAVKLYKDMYQYHTGSFPTLNSKEDVAAVKRSLDFMYGWFLHPLTRGKYPSSMRTILGNRLPKFTKEQSALLNGSYDFIGVNYYASVYAKNNPARNSVQLSFNTDPEVNQTGTRKTDAIYTPVDIPWFNIYPAGLRNLLLYTKAKYNNPIMYITENGVTTYRNDSLTLAEALKDDIRIDYYRKHLINVNSAIKEGADVRGYFAWNYMDCYEWNSGYTLRFGLYFVDFKDNLKRYPKKSAQWLTQFLKK</sequence>
<dbReference type="InterPro" id="IPR001360">
    <property type="entry name" value="Glyco_hydro_1"/>
</dbReference>
<dbReference type="Pfam" id="PF00232">
    <property type="entry name" value="Glyco_hydro_1"/>
    <property type="match status" value="1"/>
</dbReference>
<evidence type="ECO:0000313" key="8">
    <source>
        <dbReference type="Proteomes" id="UP000623129"/>
    </source>
</evidence>
<dbReference type="PANTHER" id="PTHR10353">
    <property type="entry name" value="GLYCOSYL HYDROLASE"/>
    <property type="match status" value="1"/>
</dbReference>
<name>A0A833Q8Y6_9POAL</name>
<accession>A0A833Q8Y6</accession>
<reference evidence="7" key="1">
    <citation type="submission" date="2020-01" db="EMBL/GenBank/DDBJ databases">
        <title>Genome sequence of Kobresia littledalei, the first chromosome-level genome in the family Cyperaceae.</title>
        <authorList>
            <person name="Qu G."/>
        </authorList>
    </citation>
    <scope>NUCLEOTIDE SEQUENCE</scope>
    <source>
        <strain evidence="7">C.B.Clarke</strain>
        <tissue evidence="7">Leaf</tissue>
    </source>
</reference>
<evidence type="ECO:0000256" key="1">
    <source>
        <dbReference type="ARBA" id="ARBA00010838"/>
    </source>
</evidence>
<organism evidence="7 8">
    <name type="scientific">Carex littledalei</name>
    <dbReference type="NCBI Taxonomy" id="544730"/>
    <lineage>
        <taxon>Eukaryota</taxon>
        <taxon>Viridiplantae</taxon>
        <taxon>Streptophyta</taxon>
        <taxon>Embryophyta</taxon>
        <taxon>Tracheophyta</taxon>
        <taxon>Spermatophyta</taxon>
        <taxon>Magnoliopsida</taxon>
        <taxon>Liliopsida</taxon>
        <taxon>Poales</taxon>
        <taxon>Cyperaceae</taxon>
        <taxon>Cyperoideae</taxon>
        <taxon>Cariceae</taxon>
        <taxon>Carex</taxon>
        <taxon>Carex subgen. Euthyceras</taxon>
    </lineage>
</organism>
<dbReference type="PROSITE" id="PS00653">
    <property type="entry name" value="GLYCOSYL_HYDROL_F1_2"/>
    <property type="match status" value="1"/>
</dbReference>
<evidence type="ECO:0000256" key="5">
    <source>
        <dbReference type="RuleBase" id="RU003690"/>
    </source>
</evidence>
<dbReference type="Gene3D" id="3.20.20.80">
    <property type="entry name" value="Glycosidases"/>
    <property type="match status" value="1"/>
</dbReference>
<evidence type="ECO:0000256" key="4">
    <source>
        <dbReference type="ARBA" id="ARBA00023157"/>
    </source>
</evidence>
<dbReference type="PANTHER" id="PTHR10353:SF334">
    <property type="entry name" value="BETA-GLUCOSIDASE 29"/>
    <property type="match status" value="1"/>
</dbReference>
<dbReference type="PRINTS" id="PR00131">
    <property type="entry name" value="GLHYDRLASE1"/>
</dbReference>
<dbReference type="SUPFAM" id="SSF51445">
    <property type="entry name" value="(Trans)glycosidases"/>
    <property type="match status" value="1"/>
</dbReference>
<dbReference type="AlphaFoldDB" id="A0A833Q8Y6"/>
<evidence type="ECO:0000256" key="6">
    <source>
        <dbReference type="SAM" id="SignalP"/>
    </source>
</evidence>
<comment type="similarity">
    <text evidence="1 5">Belongs to the glycosyl hydrolase 1 family.</text>
</comment>
<dbReference type="InterPro" id="IPR017853">
    <property type="entry name" value="GH"/>
</dbReference>
<dbReference type="GO" id="GO:0005975">
    <property type="term" value="P:carbohydrate metabolic process"/>
    <property type="evidence" value="ECO:0007669"/>
    <property type="project" value="InterPro"/>
</dbReference>
<dbReference type="GO" id="GO:0004565">
    <property type="term" value="F:beta-galactosidase activity"/>
    <property type="evidence" value="ECO:0007669"/>
    <property type="project" value="UniProtKB-ARBA"/>
</dbReference>
<keyword evidence="4" id="KW-1015">Disulfide bond</keyword>
<dbReference type="Proteomes" id="UP000623129">
    <property type="component" value="Unassembled WGS sequence"/>
</dbReference>
<dbReference type="InterPro" id="IPR033132">
    <property type="entry name" value="GH_1_N_CS"/>
</dbReference>
<evidence type="ECO:0000256" key="3">
    <source>
        <dbReference type="ARBA" id="ARBA00022801"/>
    </source>
</evidence>
<feature type="chain" id="PRO_5032829118" evidence="6">
    <location>
        <begin position="27"/>
        <end position="494"/>
    </location>
</feature>
<dbReference type="GO" id="GO:0008422">
    <property type="term" value="F:beta-glucosidase activity"/>
    <property type="evidence" value="ECO:0007669"/>
    <property type="project" value="UniProtKB-ARBA"/>
</dbReference>
<dbReference type="FunFam" id="3.20.20.80:FF:000020">
    <property type="entry name" value="Beta-glucosidase 12"/>
    <property type="match status" value="1"/>
</dbReference>
<proteinExistence type="inferred from homology"/>
<dbReference type="GO" id="GO:0033907">
    <property type="term" value="F:beta-D-fucosidase activity"/>
    <property type="evidence" value="ECO:0007669"/>
    <property type="project" value="UniProtKB-ARBA"/>
</dbReference>
<protein>
    <submittedName>
        <fullName evidence="7">Beta-glucosidase 10</fullName>
    </submittedName>
</protein>
<feature type="signal peptide" evidence="6">
    <location>
        <begin position="1"/>
        <end position="26"/>
    </location>
</feature>
<dbReference type="OrthoDB" id="65569at2759"/>
<keyword evidence="3" id="KW-0378">Hydrolase</keyword>
<evidence type="ECO:0000256" key="2">
    <source>
        <dbReference type="ARBA" id="ARBA00022729"/>
    </source>
</evidence>
<comment type="caution">
    <text evidence="7">The sequence shown here is derived from an EMBL/GenBank/DDBJ whole genome shotgun (WGS) entry which is preliminary data.</text>
</comment>
<dbReference type="EMBL" id="SWLB01000201">
    <property type="protein sequence ID" value="KAF3319820.1"/>
    <property type="molecule type" value="Genomic_DNA"/>
</dbReference>
<keyword evidence="2 6" id="KW-0732">Signal</keyword>
<gene>
    <name evidence="7" type="ORF">FCM35_KLT21922</name>
</gene>
<keyword evidence="8" id="KW-1185">Reference proteome</keyword>